<accession>G3NK97</accession>
<evidence type="ECO:0000313" key="2">
    <source>
        <dbReference type="Ensembl" id="ENSGACP00000005759.1"/>
    </source>
</evidence>
<dbReference type="eggNOG" id="ENOG502RIPD">
    <property type="taxonomic scope" value="Eukaryota"/>
</dbReference>
<dbReference type="STRING" id="69293.ENSGACP00000005759"/>
<sequence length="247" mass="26017">MENSKMLPPSKRFKMENSVCQNGIEKHRTVTPATSVPSSLKPCSVSVSPLVIPAGSKLPTTSADPASSSSGSISAKLPSTQALPPLMPMEVTPRDDLGIKPLQTNIQLKTSKTNQDQVLSTSDITAQMKELEKALGSSPETNIEPKKPDFSSTQTPESSSVQTVASTQSEAGSADPCESKELQEGQEIYIQTEGLTVQLAEPGVDRIVIVNGPDGTTMHIQTPEGVPLEAVQALLGIEASSKAKAPQ</sequence>
<name>G3NK97_GASAC</name>
<reference evidence="2" key="1">
    <citation type="submission" date="2006-01" db="EMBL/GenBank/DDBJ databases">
        <authorList>
            <person name="Lindblad-Toh K."/>
            <person name="Mauceli E."/>
            <person name="Grabherr M."/>
            <person name="Chang J.L."/>
            <person name="Lander E.S."/>
        </authorList>
    </citation>
    <scope>NUCLEOTIDE SEQUENCE [LARGE SCALE GENOMIC DNA]</scope>
</reference>
<protein>
    <submittedName>
        <fullName evidence="2">Uncharacterized protein</fullName>
    </submittedName>
</protein>
<feature type="compositionally biased region" description="Low complexity" evidence="1">
    <location>
        <begin position="157"/>
        <end position="170"/>
    </location>
</feature>
<reference evidence="2" key="2">
    <citation type="submission" date="2024-04" db="UniProtKB">
        <authorList>
            <consortium name="Ensembl"/>
        </authorList>
    </citation>
    <scope>IDENTIFICATION</scope>
</reference>
<feature type="region of interest" description="Disordered" evidence="1">
    <location>
        <begin position="129"/>
        <end position="185"/>
    </location>
</feature>
<dbReference type="PANTHER" id="PTHR16116">
    <property type="entry name" value="ZINC FINGER PROTEIN 839"/>
    <property type="match status" value="1"/>
</dbReference>
<proteinExistence type="predicted"/>
<dbReference type="PANTHER" id="PTHR16116:SF5">
    <property type="entry name" value="ZINC FINGER PROTEIN 839"/>
    <property type="match status" value="1"/>
</dbReference>
<dbReference type="AlphaFoldDB" id="G3NK97"/>
<feature type="compositionally biased region" description="Low complexity" evidence="1">
    <location>
        <begin position="62"/>
        <end position="75"/>
    </location>
</feature>
<evidence type="ECO:0000256" key="1">
    <source>
        <dbReference type="SAM" id="MobiDB-lite"/>
    </source>
</evidence>
<organism evidence="2">
    <name type="scientific">Gasterosteus aculeatus</name>
    <name type="common">Three-spined stickleback</name>
    <dbReference type="NCBI Taxonomy" id="69293"/>
    <lineage>
        <taxon>Eukaryota</taxon>
        <taxon>Metazoa</taxon>
        <taxon>Chordata</taxon>
        <taxon>Craniata</taxon>
        <taxon>Vertebrata</taxon>
        <taxon>Euteleostomi</taxon>
        <taxon>Actinopterygii</taxon>
        <taxon>Neopterygii</taxon>
        <taxon>Teleostei</taxon>
        <taxon>Neoteleostei</taxon>
        <taxon>Acanthomorphata</taxon>
        <taxon>Eupercaria</taxon>
        <taxon>Perciformes</taxon>
        <taxon>Cottioidei</taxon>
        <taxon>Gasterosteales</taxon>
        <taxon>Gasterosteidae</taxon>
        <taxon>Gasterosteus</taxon>
    </lineage>
</organism>
<dbReference type="Ensembl" id="ENSGACT00000005775.1">
    <property type="protein sequence ID" value="ENSGACP00000005759.1"/>
    <property type="gene ID" value="ENSGACG00000004369.1"/>
</dbReference>
<dbReference type="InParanoid" id="G3NK97"/>
<feature type="region of interest" description="Disordered" evidence="1">
    <location>
        <begin position="53"/>
        <end position="97"/>
    </location>
</feature>
<dbReference type="Bgee" id="ENSGACG00000004369">
    <property type="expression patterns" value="Expressed in muscle tissue and 13 other cell types or tissues"/>
</dbReference>
<dbReference type="InterPro" id="IPR039946">
    <property type="entry name" value="ZN839"/>
</dbReference>